<dbReference type="InterPro" id="IPR005021">
    <property type="entry name" value="Terminase_largesu-like"/>
</dbReference>
<sequence>MLTTNYRDVPELQKYIDLVENEGKNGVKKCCKWQKKLIKFVKKCFENENLTIDTEQLKKYMGLQKYFDFELFEWEQFVFTLHCCVFREDGLPRFPDLLIFVARGAGKNGYLAFEDFAMISPYSNLQQYDVDICATAEEQARTSFDDIYNVLEKHRKKLIKFFRWTKSEIQCRKTRSKIKYRTNNAKSKDGLRSGKVDFDEVHAYESYDNIKVFTTALGKKPHPRRTYITTNGDVNDGVLDDLIEKAKKILDGEIEDNGFLPFICMLDDPEEVHVEENWHKPNPSLQYLPNLLEETRKEYKEWLENRSSSSDFMTKRMNWRQGNGEVELTSWDNIMATKQEVEPPKAREIAVAGIDYTKINDFASAGVLTKRGEKVVWKQKTWVCLKSADLPRIKYPLHEAEEAGELEFVDAPEIAPELIAEWIGEQMGFYSIPMLALDDYRFALMKQALARYGFTYENKNIKLVRPSDKIKVEPIIDSGFRNHNIVYGDSSIMRWYTNNTKKVKSKKYGNYEYQKIEAKSRKTDGFFAFVAAMTQHELIPEQQGSADVLPLFTM</sequence>
<dbReference type="PANTHER" id="PTHR41287:SF1">
    <property type="entry name" value="PROTEIN YMFN"/>
    <property type="match status" value="1"/>
</dbReference>
<dbReference type="Gene3D" id="3.40.50.300">
    <property type="entry name" value="P-loop containing nucleotide triphosphate hydrolases"/>
    <property type="match status" value="1"/>
</dbReference>
<reference evidence="3 4" key="1">
    <citation type="submission" date="2016-08" db="EMBL/GenBank/DDBJ databases">
        <title>Characterization of Isolates of Eisenbergiella tayi Derived from Blood Cultures, Using Whole Genome Sequencing.</title>
        <authorList>
            <person name="Bernier A.-M."/>
            <person name="Burdz T."/>
            <person name="Wiebe D."/>
            <person name="Bernard K."/>
        </authorList>
    </citation>
    <scope>NUCLEOTIDE SEQUENCE [LARGE SCALE GENOMIC DNA]</scope>
    <source>
        <strain evidence="3 4">NML120146</strain>
    </source>
</reference>
<dbReference type="EMBL" id="MEHD01000054">
    <property type="protein sequence ID" value="ODR45125.1"/>
    <property type="molecule type" value="Genomic_DNA"/>
</dbReference>
<dbReference type="InterPro" id="IPR046462">
    <property type="entry name" value="TerL_nuclease"/>
</dbReference>
<evidence type="ECO:0000313" key="3">
    <source>
        <dbReference type="EMBL" id="ODR45125.1"/>
    </source>
</evidence>
<evidence type="ECO:0000259" key="1">
    <source>
        <dbReference type="Pfam" id="PF03354"/>
    </source>
</evidence>
<name>A0ABX3A7L9_9FIRM</name>
<keyword evidence="4" id="KW-1185">Reference proteome</keyword>
<comment type="caution">
    <text evidence="3">The sequence shown here is derived from an EMBL/GenBank/DDBJ whole genome shotgun (WGS) entry which is preliminary data.</text>
</comment>
<dbReference type="Pfam" id="PF20441">
    <property type="entry name" value="TerL_nuclease"/>
    <property type="match status" value="1"/>
</dbReference>
<gene>
    <name evidence="3" type="ORF">BEI63_30530</name>
</gene>
<evidence type="ECO:0008006" key="5">
    <source>
        <dbReference type="Google" id="ProtNLM"/>
    </source>
</evidence>
<feature type="domain" description="Terminase large subunit-like endonuclease" evidence="2">
    <location>
        <begin position="253"/>
        <end position="535"/>
    </location>
</feature>
<proteinExistence type="predicted"/>
<organism evidence="3 4">
    <name type="scientific">Eisenbergiella tayi</name>
    <dbReference type="NCBI Taxonomy" id="1432052"/>
    <lineage>
        <taxon>Bacteria</taxon>
        <taxon>Bacillati</taxon>
        <taxon>Bacillota</taxon>
        <taxon>Clostridia</taxon>
        <taxon>Lachnospirales</taxon>
        <taxon>Lachnospiraceae</taxon>
        <taxon>Eisenbergiella</taxon>
    </lineage>
</organism>
<accession>A0ABX3A7L9</accession>
<dbReference type="InterPro" id="IPR046461">
    <property type="entry name" value="TerL_ATPase"/>
</dbReference>
<feature type="domain" description="Terminase large subunit-like ATPase" evidence="1">
    <location>
        <begin position="74"/>
        <end position="247"/>
    </location>
</feature>
<dbReference type="Proteomes" id="UP000094869">
    <property type="component" value="Unassembled WGS sequence"/>
</dbReference>
<evidence type="ECO:0000259" key="2">
    <source>
        <dbReference type="Pfam" id="PF20441"/>
    </source>
</evidence>
<dbReference type="InterPro" id="IPR027417">
    <property type="entry name" value="P-loop_NTPase"/>
</dbReference>
<evidence type="ECO:0000313" key="4">
    <source>
        <dbReference type="Proteomes" id="UP000094869"/>
    </source>
</evidence>
<dbReference type="Pfam" id="PF03354">
    <property type="entry name" value="TerL_ATPase"/>
    <property type="match status" value="1"/>
</dbReference>
<dbReference type="PANTHER" id="PTHR41287">
    <property type="match status" value="1"/>
</dbReference>
<protein>
    <recommendedName>
        <fullName evidence="5">Terminase</fullName>
    </recommendedName>
</protein>